<dbReference type="Proteomes" id="UP001164390">
    <property type="component" value="Chromosome"/>
</dbReference>
<dbReference type="RefSeq" id="WP_271635482.1">
    <property type="nucleotide sequence ID" value="NZ_CP094970.1"/>
</dbReference>
<dbReference type="Pfam" id="PF03995">
    <property type="entry name" value="Inhibitor_I36"/>
    <property type="match status" value="1"/>
</dbReference>
<gene>
    <name evidence="2" type="ORF">L0C25_05740</name>
</gene>
<evidence type="ECO:0000313" key="3">
    <source>
        <dbReference type="Proteomes" id="UP001164390"/>
    </source>
</evidence>
<organism evidence="2 3">
    <name type="scientific">Solicola gregarius</name>
    <dbReference type="NCBI Taxonomy" id="2908642"/>
    <lineage>
        <taxon>Bacteria</taxon>
        <taxon>Bacillati</taxon>
        <taxon>Actinomycetota</taxon>
        <taxon>Actinomycetes</taxon>
        <taxon>Propionibacteriales</taxon>
        <taxon>Nocardioidaceae</taxon>
        <taxon>Solicola</taxon>
    </lineage>
</organism>
<sequence length="197" mass="21690">MKSITTYARLGLGIAAGALALTSFAGSASADEPAATSGTDRTIASTLTSAERAQVNAEVAETMRKAPGGERIGLNQIAWPEKGAVMTIPLPGETRARAADKPIGSRDDGCDYGRVCLWEDEVLEGRSLEFYKCKFQKLRWYDFTNKTSSWVNNQTDGTKSTLYYWTGSKVRSMAQLTAWNYQYYVIPDNKADFLRVC</sequence>
<reference evidence="2" key="1">
    <citation type="submission" date="2022-01" db="EMBL/GenBank/DDBJ databases">
        <title>Nocardioidaceae gen. sp. A5X3R13.</title>
        <authorList>
            <person name="Lopez Marin M.A."/>
            <person name="Uhlik O."/>
        </authorList>
    </citation>
    <scope>NUCLEOTIDE SEQUENCE</scope>
    <source>
        <strain evidence="2">A5X3R13</strain>
    </source>
</reference>
<proteinExistence type="predicted"/>
<keyword evidence="3" id="KW-1185">Reference proteome</keyword>
<evidence type="ECO:0000313" key="2">
    <source>
        <dbReference type="EMBL" id="UYM06574.1"/>
    </source>
</evidence>
<accession>A0AA46TKH4</accession>
<dbReference type="EMBL" id="CP094970">
    <property type="protein sequence ID" value="UYM06574.1"/>
    <property type="molecule type" value="Genomic_DNA"/>
</dbReference>
<dbReference type="AlphaFoldDB" id="A0AA46TKH4"/>
<dbReference type="KEGG" id="sgrg:L0C25_05740"/>
<name>A0AA46TKH4_9ACTN</name>
<evidence type="ECO:0000256" key="1">
    <source>
        <dbReference type="SAM" id="SignalP"/>
    </source>
</evidence>
<protein>
    <submittedName>
        <fullName evidence="2">Peptidase inhibitor family I36 protein</fullName>
    </submittedName>
</protein>
<feature type="signal peptide" evidence="1">
    <location>
        <begin position="1"/>
        <end position="30"/>
    </location>
</feature>
<feature type="chain" id="PRO_5041280837" evidence="1">
    <location>
        <begin position="31"/>
        <end position="197"/>
    </location>
</feature>
<keyword evidence="1" id="KW-0732">Signal</keyword>